<evidence type="ECO:0000313" key="1">
    <source>
        <dbReference type="EMBL" id="KAA3469645.1"/>
    </source>
</evidence>
<protein>
    <submittedName>
        <fullName evidence="1">Transposon Ty3-I Gag-Pol polyprotein</fullName>
    </submittedName>
</protein>
<dbReference type="AlphaFoldDB" id="A0A5B6VKT8"/>
<proteinExistence type="predicted"/>
<organism evidence="1 2">
    <name type="scientific">Gossypium australe</name>
    <dbReference type="NCBI Taxonomy" id="47621"/>
    <lineage>
        <taxon>Eukaryota</taxon>
        <taxon>Viridiplantae</taxon>
        <taxon>Streptophyta</taxon>
        <taxon>Embryophyta</taxon>
        <taxon>Tracheophyta</taxon>
        <taxon>Spermatophyta</taxon>
        <taxon>Magnoliopsida</taxon>
        <taxon>eudicotyledons</taxon>
        <taxon>Gunneridae</taxon>
        <taxon>Pentapetalae</taxon>
        <taxon>rosids</taxon>
        <taxon>malvids</taxon>
        <taxon>Malvales</taxon>
        <taxon>Malvaceae</taxon>
        <taxon>Malvoideae</taxon>
        <taxon>Gossypium</taxon>
    </lineage>
</organism>
<comment type="caution">
    <text evidence="1">The sequence shown here is derived from an EMBL/GenBank/DDBJ whole genome shotgun (WGS) entry which is preliminary data.</text>
</comment>
<gene>
    <name evidence="1" type="ORF">EPI10_015412</name>
</gene>
<sequence>MIKRRVAKSEVVGILFHCHSSPSGGDFRGSHIAAKDAYAYVKNCNRCQLVGNILIRNEMPLSNIFEENRKGLGALKHSATSSFNRPKKGAIRIEIEVKIKYSIDRQVSVFLRPSVSKASSDPGIVSISITLSAIYFGLNHGLDTRACDWPCGASQCRPRVKHTGVSHTV</sequence>
<dbReference type="EMBL" id="SMMG02000006">
    <property type="protein sequence ID" value="KAA3469645.1"/>
    <property type="molecule type" value="Genomic_DNA"/>
</dbReference>
<keyword evidence="2" id="KW-1185">Reference proteome</keyword>
<evidence type="ECO:0000313" key="2">
    <source>
        <dbReference type="Proteomes" id="UP000325315"/>
    </source>
</evidence>
<name>A0A5B6VKT8_9ROSI</name>
<dbReference type="Proteomes" id="UP000325315">
    <property type="component" value="Unassembled WGS sequence"/>
</dbReference>
<accession>A0A5B6VKT8</accession>
<reference evidence="2" key="1">
    <citation type="journal article" date="2019" name="Plant Biotechnol. J.">
        <title>Genome sequencing of the Australian wild diploid species Gossypium australe highlights disease resistance and delayed gland morphogenesis.</title>
        <authorList>
            <person name="Cai Y."/>
            <person name="Cai X."/>
            <person name="Wang Q."/>
            <person name="Wang P."/>
            <person name="Zhang Y."/>
            <person name="Cai C."/>
            <person name="Xu Y."/>
            <person name="Wang K."/>
            <person name="Zhou Z."/>
            <person name="Wang C."/>
            <person name="Geng S."/>
            <person name="Li B."/>
            <person name="Dong Q."/>
            <person name="Hou Y."/>
            <person name="Wang H."/>
            <person name="Ai P."/>
            <person name="Liu Z."/>
            <person name="Yi F."/>
            <person name="Sun M."/>
            <person name="An G."/>
            <person name="Cheng J."/>
            <person name="Zhang Y."/>
            <person name="Shi Q."/>
            <person name="Xie Y."/>
            <person name="Shi X."/>
            <person name="Chang Y."/>
            <person name="Huang F."/>
            <person name="Chen Y."/>
            <person name="Hong S."/>
            <person name="Mi L."/>
            <person name="Sun Q."/>
            <person name="Zhang L."/>
            <person name="Zhou B."/>
            <person name="Peng R."/>
            <person name="Zhang X."/>
            <person name="Liu F."/>
        </authorList>
    </citation>
    <scope>NUCLEOTIDE SEQUENCE [LARGE SCALE GENOMIC DNA]</scope>
    <source>
        <strain evidence="2">cv. PA1801</strain>
    </source>
</reference>